<dbReference type="SFLD" id="SFLDS00005">
    <property type="entry name" value="Isoprenoid_Synthase_Type_I"/>
    <property type="match status" value="1"/>
</dbReference>
<dbReference type="InterPro" id="IPR019845">
    <property type="entry name" value="Squalene/phytoene_synthase_CS"/>
</dbReference>
<evidence type="ECO:0000256" key="1">
    <source>
        <dbReference type="ARBA" id="ARBA00000746"/>
    </source>
</evidence>
<reference evidence="13" key="1">
    <citation type="submission" date="2023-10" db="EMBL/GenBank/DDBJ databases">
        <title>Genome analysis and identification of Salinococcus sp. Bachu38 nov., a PGPR from the rhizosphere of Tamarix.</title>
        <authorList>
            <person name="Liang Z."/>
            <person name="Zhang X."/>
            <person name="Jia J."/>
            <person name="Chen X."/>
            <person name="Wang Y."/>
            <person name="Wang Q."/>
            <person name="Wang R."/>
        </authorList>
    </citation>
    <scope>NUCLEOTIDE SEQUENCE [LARGE SCALE GENOMIC DNA]</scope>
    <source>
        <strain evidence="13">Bachu38</strain>
    </source>
</reference>
<dbReference type="PANTHER" id="PTHR31480">
    <property type="entry name" value="BIFUNCTIONAL LYCOPENE CYCLASE/PHYTOENE SYNTHASE"/>
    <property type="match status" value="1"/>
</dbReference>
<dbReference type="SFLD" id="SFLDG01018">
    <property type="entry name" value="Squalene/Phytoene_Synthase_Lik"/>
    <property type="match status" value="1"/>
</dbReference>
<comment type="similarity">
    <text evidence="4">Belongs to the phytoene/squalene synthase family. CrtM subfamily.</text>
</comment>
<dbReference type="EMBL" id="CP138333">
    <property type="protein sequence ID" value="WZX29664.1"/>
    <property type="molecule type" value="Genomic_DNA"/>
</dbReference>
<protein>
    <recommendedName>
        <fullName evidence="6">4,4'-diapophytoene synthase</fullName>
        <ecNumber evidence="5">2.5.1.96</ecNumber>
    </recommendedName>
    <alternativeName>
        <fullName evidence="9">C30 carotenoid synthase</fullName>
    </alternativeName>
    <alternativeName>
        <fullName evidence="10">Dehydrosqualene synthase</fullName>
    </alternativeName>
</protein>
<dbReference type="Proteomes" id="UP001455384">
    <property type="component" value="Chromosome"/>
</dbReference>
<dbReference type="CDD" id="cd00683">
    <property type="entry name" value="Trans_IPPS_HH"/>
    <property type="match status" value="1"/>
</dbReference>
<name>A0ABZ3CIJ8_9STAP</name>
<evidence type="ECO:0000256" key="10">
    <source>
        <dbReference type="ARBA" id="ARBA00032389"/>
    </source>
</evidence>
<dbReference type="PROSITE" id="PS01045">
    <property type="entry name" value="SQUALEN_PHYTOEN_SYN_2"/>
    <property type="match status" value="1"/>
</dbReference>
<feature type="coiled-coil region" evidence="11">
    <location>
        <begin position="213"/>
        <end position="240"/>
    </location>
</feature>
<comment type="function">
    <text evidence="2">Involved in the biosynthesis of the yellow-orange carotenoid staphyloxanthin, which plays a role in the virulence via its protective function against oxidative stress. Catalyzes the head-to-head condensation of two molecules of farnesyl diphosphate (FPP) into the colorless C(30) carotenoid 4,4'-diapophytoene (dehydrosqualene).</text>
</comment>
<dbReference type="InterPro" id="IPR033904">
    <property type="entry name" value="Trans_IPPS_HH"/>
</dbReference>
<dbReference type="Pfam" id="PF00494">
    <property type="entry name" value="SQS_PSY"/>
    <property type="match status" value="1"/>
</dbReference>
<evidence type="ECO:0000256" key="4">
    <source>
        <dbReference type="ARBA" id="ARBA00009720"/>
    </source>
</evidence>
<keyword evidence="8" id="KW-0125">Carotenoid biosynthesis</keyword>
<dbReference type="InterPro" id="IPR044843">
    <property type="entry name" value="Trans_IPPS_bact-type"/>
</dbReference>
<sequence>MTKNYTPSLESDYRQCQSLIRQHSKSFYYAFSTLPETDANAVYAVYAFCRMADDAIDQAEDAETGIANLRQLEDGLDAFVAGNMPQAPMWRALGDVVDRYDIDESMLYAQIRGQEMDVHFEQPKDMDDLIHYSSHVAGSVGKLLLPILSDDLSQERKANAEKLGIAMQITNILRDIGEDMREHGRVYIPASILNDYGCSVAQLEERKVDQAFMDAWEHLAREAEVLYEDFRKEILHYKEEAQLPLLVSLSVYREILNEVRSSNYDCFSKRNAVSMTRKMKIRNEESQFLKNIKDA</sequence>
<evidence type="ECO:0000313" key="12">
    <source>
        <dbReference type="EMBL" id="WZX29664.1"/>
    </source>
</evidence>
<organism evidence="12 13">
    <name type="scientific">Salinicoccus bachuensis</name>
    <dbReference type="NCBI Taxonomy" id="3136731"/>
    <lineage>
        <taxon>Bacteria</taxon>
        <taxon>Bacillati</taxon>
        <taxon>Bacillota</taxon>
        <taxon>Bacilli</taxon>
        <taxon>Bacillales</taxon>
        <taxon>Staphylococcaceae</taxon>
        <taxon>Salinicoccus</taxon>
    </lineage>
</organism>
<keyword evidence="7" id="KW-0808">Transferase</keyword>
<gene>
    <name evidence="12" type="ORF">RQP18_00375</name>
</gene>
<evidence type="ECO:0000256" key="6">
    <source>
        <dbReference type="ARBA" id="ARBA00016163"/>
    </source>
</evidence>
<evidence type="ECO:0000256" key="5">
    <source>
        <dbReference type="ARBA" id="ARBA00012627"/>
    </source>
</evidence>
<dbReference type="InterPro" id="IPR002060">
    <property type="entry name" value="Squ/phyt_synthse"/>
</dbReference>
<accession>A0ABZ3CIJ8</accession>
<keyword evidence="11" id="KW-0175">Coiled coil</keyword>
<dbReference type="RefSeq" id="WP_342388217.1">
    <property type="nucleotide sequence ID" value="NZ_CP138333.2"/>
</dbReference>
<comment type="pathway">
    <text evidence="3">Carotenoid biosynthesis; staphyloxanthin biosynthesis; staphyloxanthin from farnesyl diphosphate: step 1/5.</text>
</comment>
<keyword evidence="13" id="KW-1185">Reference proteome</keyword>
<evidence type="ECO:0000256" key="3">
    <source>
        <dbReference type="ARBA" id="ARBA00004677"/>
    </source>
</evidence>
<dbReference type="SUPFAM" id="SSF48576">
    <property type="entry name" value="Terpenoid synthases"/>
    <property type="match status" value="1"/>
</dbReference>
<evidence type="ECO:0000313" key="13">
    <source>
        <dbReference type="Proteomes" id="UP001455384"/>
    </source>
</evidence>
<dbReference type="InterPro" id="IPR008949">
    <property type="entry name" value="Isoprenoid_synthase_dom_sf"/>
</dbReference>
<dbReference type="EC" id="2.5.1.96" evidence="5"/>
<dbReference type="SFLD" id="SFLDG01212">
    <property type="entry name" value="Phytoene_synthase_like"/>
    <property type="match status" value="1"/>
</dbReference>
<evidence type="ECO:0000256" key="8">
    <source>
        <dbReference type="ARBA" id="ARBA00022746"/>
    </source>
</evidence>
<comment type="catalytic activity">
    <reaction evidence="1">
        <text>2 (2E,6E)-farnesyl diphosphate = 15-cis-4,4'-diapophytoene + 2 diphosphate</text>
        <dbReference type="Rhea" id="RHEA:31547"/>
        <dbReference type="ChEBI" id="CHEBI:33019"/>
        <dbReference type="ChEBI" id="CHEBI:62738"/>
        <dbReference type="ChEBI" id="CHEBI:175763"/>
        <dbReference type="EC" id="2.5.1.96"/>
    </reaction>
</comment>
<dbReference type="Gene3D" id="1.10.600.10">
    <property type="entry name" value="Farnesyl Diphosphate Synthase"/>
    <property type="match status" value="1"/>
</dbReference>
<evidence type="ECO:0000256" key="7">
    <source>
        <dbReference type="ARBA" id="ARBA00022679"/>
    </source>
</evidence>
<evidence type="ECO:0000256" key="2">
    <source>
        <dbReference type="ARBA" id="ARBA00002144"/>
    </source>
</evidence>
<proteinExistence type="inferred from homology"/>
<evidence type="ECO:0000256" key="11">
    <source>
        <dbReference type="SAM" id="Coils"/>
    </source>
</evidence>
<evidence type="ECO:0000256" key="9">
    <source>
        <dbReference type="ARBA" id="ARBA00031761"/>
    </source>
</evidence>